<keyword evidence="2" id="KW-1185">Reference proteome</keyword>
<protein>
    <submittedName>
        <fullName evidence="1">Uncharacterized protein</fullName>
    </submittedName>
</protein>
<dbReference type="Proteomes" id="UP000499080">
    <property type="component" value="Unassembled WGS sequence"/>
</dbReference>
<accession>A0A4Y2GP78</accession>
<sequence>MHRRSIETTNQSATVHSDPLLRILPRFQNDNPACSNFFLRERAPLLSTRICTERISAFMSRHYRWSCWISRLAGNNNFCSPPLQFSSVFLHARQDLSWSSLIWVERSVRECSAEDFIADF</sequence>
<gene>
    <name evidence="1" type="ORF">AVEN_238595_1</name>
</gene>
<evidence type="ECO:0000313" key="1">
    <source>
        <dbReference type="EMBL" id="GBM54595.1"/>
    </source>
</evidence>
<evidence type="ECO:0000313" key="2">
    <source>
        <dbReference type="Proteomes" id="UP000499080"/>
    </source>
</evidence>
<organism evidence="1 2">
    <name type="scientific">Araneus ventricosus</name>
    <name type="common">Orbweaver spider</name>
    <name type="synonym">Epeira ventricosa</name>
    <dbReference type="NCBI Taxonomy" id="182803"/>
    <lineage>
        <taxon>Eukaryota</taxon>
        <taxon>Metazoa</taxon>
        <taxon>Ecdysozoa</taxon>
        <taxon>Arthropoda</taxon>
        <taxon>Chelicerata</taxon>
        <taxon>Arachnida</taxon>
        <taxon>Araneae</taxon>
        <taxon>Araneomorphae</taxon>
        <taxon>Entelegynae</taxon>
        <taxon>Araneoidea</taxon>
        <taxon>Araneidae</taxon>
        <taxon>Araneus</taxon>
    </lineage>
</organism>
<dbReference type="EMBL" id="BGPR01001466">
    <property type="protein sequence ID" value="GBM54595.1"/>
    <property type="molecule type" value="Genomic_DNA"/>
</dbReference>
<dbReference type="AlphaFoldDB" id="A0A4Y2GP78"/>
<name>A0A4Y2GP78_ARAVE</name>
<reference evidence="1 2" key="1">
    <citation type="journal article" date="2019" name="Sci. Rep.">
        <title>Orb-weaving spider Araneus ventricosus genome elucidates the spidroin gene catalogue.</title>
        <authorList>
            <person name="Kono N."/>
            <person name="Nakamura H."/>
            <person name="Ohtoshi R."/>
            <person name="Moran D.A.P."/>
            <person name="Shinohara A."/>
            <person name="Yoshida Y."/>
            <person name="Fujiwara M."/>
            <person name="Mori M."/>
            <person name="Tomita M."/>
            <person name="Arakawa K."/>
        </authorList>
    </citation>
    <scope>NUCLEOTIDE SEQUENCE [LARGE SCALE GENOMIC DNA]</scope>
</reference>
<proteinExistence type="predicted"/>
<comment type="caution">
    <text evidence="1">The sequence shown here is derived from an EMBL/GenBank/DDBJ whole genome shotgun (WGS) entry which is preliminary data.</text>
</comment>